<gene>
    <name evidence="2" type="ORF">ENT77_05590</name>
</gene>
<feature type="transmembrane region" description="Helical" evidence="1">
    <location>
        <begin position="116"/>
        <end position="145"/>
    </location>
</feature>
<evidence type="ECO:0000256" key="1">
    <source>
        <dbReference type="SAM" id="Phobius"/>
    </source>
</evidence>
<protein>
    <submittedName>
        <fullName evidence="2">ABC transporter permease</fullName>
    </submittedName>
</protein>
<dbReference type="Pfam" id="PF12679">
    <property type="entry name" value="ABC2_membrane_2"/>
    <property type="match status" value="1"/>
</dbReference>
<keyword evidence="1" id="KW-0472">Membrane</keyword>
<accession>A0A7C5VKW6</accession>
<keyword evidence="1" id="KW-1133">Transmembrane helix</keyword>
<reference evidence="2" key="1">
    <citation type="journal article" date="2020" name="mSystems">
        <title>Genome- and Community-Level Interaction Insights into Carbon Utilization and Element Cycling Functions of Hydrothermarchaeota in Hydrothermal Sediment.</title>
        <authorList>
            <person name="Zhou Z."/>
            <person name="Liu Y."/>
            <person name="Xu W."/>
            <person name="Pan J."/>
            <person name="Luo Z.H."/>
            <person name="Li M."/>
        </authorList>
    </citation>
    <scope>NUCLEOTIDE SEQUENCE [LARGE SCALE GENOMIC DNA]</scope>
    <source>
        <strain evidence="2">SpSt-609</strain>
    </source>
</reference>
<comment type="caution">
    <text evidence="2">The sequence shown here is derived from an EMBL/GenBank/DDBJ whole genome shotgun (WGS) entry which is preliminary data.</text>
</comment>
<name>A0A7C5VKW6_9BACT</name>
<feature type="transmembrane region" description="Helical" evidence="1">
    <location>
        <begin position="186"/>
        <end position="205"/>
    </location>
</feature>
<dbReference type="GO" id="GO:0140359">
    <property type="term" value="F:ABC-type transporter activity"/>
    <property type="evidence" value="ECO:0007669"/>
    <property type="project" value="InterPro"/>
</dbReference>
<keyword evidence="1" id="KW-0812">Transmembrane</keyword>
<feature type="transmembrane region" description="Helical" evidence="1">
    <location>
        <begin position="157"/>
        <end position="179"/>
    </location>
</feature>
<dbReference type="AlphaFoldDB" id="A0A7C5VKW6"/>
<feature type="transmembrane region" description="Helical" evidence="1">
    <location>
        <begin position="12"/>
        <end position="30"/>
    </location>
</feature>
<organism evidence="2">
    <name type="scientific">Fervidobacterium thailandense</name>
    <dbReference type="NCBI Taxonomy" id="1008305"/>
    <lineage>
        <taxon>Bacteria</taxon>
        <taxon>Thermotogati</taxon>
        <taxon>Thermotogota</taxon>
        <taxon>Thermotogae</taxon>
        <taxon>Thermotogales</taxon>
        <taxon>Fervidobacteriaceae</taxon>
        <taxon>Fervidobacterium</taxon>
    </lineage>
</organism>
<evidence type="ECO:0000313" key="2">
    <source>
        <dbReference type="EMBL" id="HGU40652.1"/>
    </source>
</evidence>
<dbReference type="EMBL" id="DSZY01000028">
    <property type="protein sequence ID" value="HGU40652.1"/>
    <property type="molecule type" value="Genomic_DNA"/>
</dbReference>
<dbReference type="GO" id="GO:0005886">
    <property type="term" value="C:plasma membrane"/>
    <property type="evidence" value="ECO:0007669"/>
    <property type="project" value="UniProtKB-SubCell"/>
</dbReference>
<feature type="transmembrane region" description="Helical" evidence="1">
    <location>
        <begin position="78"/>
        <end position="95"/>
    </location>
</feature>
<proteinExistence type="predicted"/>
<sequence length="253" mass="28616">MRKELYDLKVRLLGTLIVCIALFFIVAPFQKLSVSLLEGYEKIPGTSKIMEKLIPQGFVENLKEWNFYINSQWFGKNFGQLVPIIGIILGFPLFASETEKGTIQFILARRRRLWVFTTKSIAGLIALLVITAISTLLPSFFSIVIGKQYNHQVIPHFFIHTFFGSMLWYSTSVFFSVIADDQVKPLIASLGLLAATTVLGLLKPLKFLNTFSYALGTDVFRTGKANFTLTVWMATSSVVILLSAMKFFENREF</sequence>
<feature type="transmembrane region" description="Helical" evidence="1">
    <location>
        <begin position="225"/>
        <end position="248"/>
    </location>
</feature>